<evidence type="ECO:0000313" key="7">
    <source>
        <dbReference type="Proteomes" id="UP000677218"/>
    </source>
</evidence>
<sequence length="208" mass="22491">MYQAGIVAVIRGTSDENSYKTAKACIAGNVVGIELAFTSPDAEVTIRRLVHEYKDDTHVVIGAGTVLDSQTARIAILAGAQFIVSPSFSEETAKECNLYGVPYIPGCYSPTEVQDALTFGSDLIKIFPSSLVGSKYISEIHGPFPYVNVMPSGGITLDNIEEWFKNGAFVIGVGGNLVSPGKEEKYELVKKNAQCFSESVYKIKNTNY</sequence>
<dbReference type="AlphaFoldDB" id="A0A916VII5"/>
<dbReference type="Proteomes" id="UP000677218">
    <property type="component" value="Unassembled WGS sequence"/>
</dbReference>
<dbReference type="NCBIfam" id="TIGR01182">
    <property type="entry name" value="eda"/>
    <property type="match status" value="1"/>
</dbReference>
<comment type="pathway">
    <text evidence="1">Carbohydrate acid metabolism.</text>
</comment>
<comment type="similarity">
    <text evidence="2">Belongs to the KHG/KDPG aldolase family.</text>
</comment>
<dbReference type="Pfam" id="PF01081">
    <property type="entry name" value="Aldolase"/>
    <property type="match status" value="1"/>
</dbReference>
<dbReference type="NCBIfam" id="NF005119">
    <property type="entry name" value="PRK06552.1"/>
    <property type="match status" value="1"/>
</dbReference>
<evidence type="ECO:0000256" key="4">
    <source>
        <dbReference type="ARBA" id="ARBA00023239"/>
    </source>
</evidence>
<dbReference type="PANTHER" id="PTHR30246:SF1">
    <property type="entry name" value="2-DEHYDRO-3-DEOXY-6-PHOSPHOGALACTONATE ALDOLASE-RELATED"/>
    <property type="match status" value="1"/>
</dbReference>
<keyword evidence="5" id="KW-0119">Carbohydrate metabolism</keyword>
<dbReference type="InterPro" id="IPR013785">
    <property type="entry name" value="Aldolase_TIM"/>
</dbReference>
<dbReference type="RefSeq" id="WP_212781120.1">
    <property type="nucleotide sequence ID" value="NZ_BMAY01000010.1"/>
</dbReference>
<accession>A0A916VII5</accession>
<dbReference type="InterPro" id="IPR000887">
    <property type="entry name" value="Aldlse_KDPG_KHG"/>
</dbReference>
<evidence type="ECO:0000256" key="5">
    <source>
        <dbReference type="ARBA" id="ARBA00023277"/>
    </source>
</evidence>
<keyword evidence="7" id="KW-1185">Reference proteome</keyword>
<evidence type="ECO:0000256" key="3">
    <source>
        <dbReference type="ARBA" id="ARBA00011233"/>
    </source>
</evidence>
<proteinExistence type="inferred from homology"/>
<evidence type="ECO:0000256" key="2">
    <source>
        <dbReference type="ARBA" id="ARBA00006906"/>
    </source>
</evidence>
<gene>
    <name evidence="6" type="primary">eda</name>
    <name evidence="6" type="ORF">LCB40_13150</name>
</gene>
<dbReference type="EMBL" id="BMAY01000010">
    <property type="protein sequence ID" value="GFZ27435.1"/>
    <property type="molecule type" value="Genomic_DNA"/>
</dbReference>
<comment type="caution">
    <text evidence="6">The sequence shown here is derived from an EMBL/GenBank/DDBJ whole genome shotgun (WGS) entry which is preliminary data.</text>
</comment>
<organism evidence="6 7">
    <name type="scientific">Lactobacillus corticis</name>
    <dbReference type="NCBI Taxonomy" id="2201249"/>
    <lineage>
        <taxon>Bacteria</taxon>
        <taxon>Bacillati</taxon>
        <taxon>Bacillota</taxon>
        <taxon>Bacilli</taxon>
        <taxon>Lactobacillales</taxon>
        <taxon>Lactobacillaceae</taxon>
        <taxon>Lactobacillus</taxon>
    </lineage>
</organism>
<evidence type="ECO:0000256" key="1">
    <source>
        <dbReference type="ARBA" id="ARBA00004761"/>
    </source>
</evidence>
<keyword evidence="4" id="KW-0456">Lyase</keyword>
<dbReference type="Gene3D" id="3.20.20.70">
    <property type="entry name" value="Aldolase class I"/>
    <property type="match status" value="1"/>
</dbReference>
<protein>
    <submittedName>
        <fullName evidence="6">2-keto-3-deoxy-6-phosphogluconate aldolase</fullName>
    </submittedName>
</protein>
<dbReference type="SUPFAM" id="SSF51569">
    <property type="entry name" value="Aldolase"/>
    <property type="match status" value="1"/>
</dbReference>
<dbReference type="GO" id="GO:0016829">
    <property type="term" value="F:lyase activity"/>
    <property type="evidence" value="ECO:0007669"/>
    <property type="project" value="UniProtKB-KW"/>
</dbReference>
<dbReference type="PANTHER" id="PTHR30246">
    <property type="entry name" value="2-KETO-3-DEOXY-6-PHOSPHOGLUCONATE ALDOLASE"/>
    <property type="match status" value="1"/>
</dbReference>
<comment type="subunit">
    <text evidence="3">Homotrimer.</text>
</comment>
<dbReference type="CDD" id="cd00452">
    <property type="entry name" value="KDPG_aldolase"/>
    <property type="match status" value="1"/>
</dbReference>
<evidence type="ECO:0000313" key="6">
    <source>
        <dbReference type="EMBL" id="GFZ27435.1"/>
    </source>
</evidence>
<name>A0A916VII5_9LACO</name>
<reference evidence="6" key="1">
    <citation type="submission" date="2020-08" db="EMBL/GenBank/DDBJ databases">
        <title>Taxonomic study for Lactobacillus species isolated from hardwood bark.</title>
        <authorList>
            <person name="Tohno M."/>
            <person name="Tanizawa Y."/>
        </authorList>
    </citation>
    <scope>NUCLEOTIDE SEQUENCE</scope>
    <source>
        <strain evidence="6">B40</strain>
    </source>
</reference>